<comment type="caution">
    <text evidence="2">The sequence shown here is derived from an EMBL/GenBank/DDBJ whole genome shotgun (WGS) entry which is preliminary data.</text>
</comment>
<feature type="compositionally biased region" description="Basic and acidic residues" evidence="1">
    <location>
        <begin position="117"/>
        <end position="130"/>
    </location>
</feature>
<feature type="compositionally biased region" description="Basic residues" evidence="1">
    <location>
        <begin position="138"/>
        <end position="150"/>
    </location>
</feature>
<dbReference type="EMBL" id="PITK01000818">
    <property type="protein sequence ID" value="TBU12284.1"/>
    <property type="molecule type" value="Genomic_DNA"/>
</dbReference>
<proteinExistence type="predicted"/>
<feature type="compositionally biased region" description="Acidic residues" evidence="1">
    <location>
        <begin position="107"/>
        <end position="116"/>
    </location>
</feature>
<gene>
    <name evidence="2" type="ORF">CWI38_0818p0010</name>
</gene>
<dbReference type="AlphaFoldDB" id="A0A4Q9LUN9"/>
<sequence>MSPSENNMSFLRQSMSIDDTIALKSIASGNILFSSMNSGSSGKYPFLFINPCSAHLISCSAIMSILCPEITSDRHFIASAYEKNARCEKDVVEAEAKEASPPAQVSEEIEENIEEENSNKDDKNTAELKPVKNQGGFKHPHAHTRGHPHF</sequence>
<protein>
    <submittedName>
        <fullName evidence="2">Uncharacterized protein</fullName>
    </submittedName>
</protein>
<dbReference type="Proteomes" id="UP000292282">
    <property type="component" value="Unassembled WGS sequence"/>
</dbReference>
<evidence type="ECO:0000256" key="1">
    <source>
        <dbReference type="SAM" id="MobiDB-lite"/>
    </source>
</evidence>
<keyword evidence="3" id="KW-1185">Reference proteome</keyword>
<evidence type="ECO:0000313" key="2">
    <source>
        <dbReference type="EMBL" id="TBU12284.1"/>
    </source>
</evidence>
<dbReference type="VEuPathDB" id="MicrosporidiaDB:CWI38_0818p0010"/>
<name>A0A4Q9LUN9_9MICR</name>
<reference evidence="2 3" key="1">
    <citation type="submission" date="2017-12" db="EMBL/GenBank/DDBJ databases">
        <authorList>
            <person name="Pombert J.-F."/>
            <person name="Haag K.L."/>
            <person name="Ebert D."/>
        </authorList>
    </citation>
    <scope>NUCLEOTIDE SEQUENCE [LARGE SCALE GENOMIC DNA]</scope>
    <source>
        <strain evidence="2">IL-G-3</strain>
    </source>
</reference>
<accession>A0A4Q9LUN9</accession>
<evidence type="ECO:0000313" key="3">
    <source>
        <dbReference type="Proteomes" id="UP000292282"/>
    </source>
</evidence>
<organism evidence="2 3">
    <name type="scientific">Hamiltosporidium tvaerminnensis</name>
    <dbReference type="NCBI Taxonomy" id="1176355"/>
    <lineage>
        <taxon>Eukaryota</taxon>
        <taxon>Fungi</taxon>
        <taxon>Fungi incertae sedis</taxon>
        <taxon>Microsporidia</taxon>
        <taxon>Dubosqiidae</taxon>
        <taxon>Hamiltosporidium</taxon>
    </lineage>
</organism>
<feature type="region of interest" description="Disordered" evidence="1">
    <location>
        <begin position="92"/>
        <end position="150"/>
    </location>
</feature>